<dbReference type="VEuPathDB" id="ToxoDB:EBH_0051960"/>
<sequence>MLAVAPAALDLPGSVAASGADAAAEATASAPGAAQQNCSCDHNLEAILEARSFSTRLSPAAVEPPPGLVATGAVEAEIQQTQQLQQQHMTVAEQRRQVHVVDMRSGTTRCWCCSFYYSSPTAATHSAASPVADVVATLAAAARRITAESRLWRVRNCCRCWRPEDNCCWHSPGGCFRAACVATAVASGGNPGAAGDSSGAAVPAWDTATGATATAAASSSKWHGQQGKALNTAPGTRREELEPPFVPRGAAAARPMMRFQFFLLLLLQLVHLLLRPGGANVDGVKRLVL</sequence>
<dbReference type="Proteomes" id="UP000030750">
    <property type="component" value="Unassembled WGS sequence"/>
</dbReference>
<organism evidence="2 3">
    <name type="scientific">Eimeria brunetti</name>
    <dbReference type="NCBI Taxonomy" id="51314"/>
    <lineage>
        <taxon>Eukaryota</taxon>
        <taxon>Sar</taxon>
        <taxon>Alveolata</taxon>
        <taxon>Apicomplexa</taxon>
        <taxon>Conoidasida</taxon>
        <taxon>Coccidia</taxon>
        <taxon>Eucoccidiorida</taxon>
        <taxon>Eimeriorina</taxon>
        <taxon>Eimeriidae</taxon>
        <taxon>Eimeria</taxon>
    </lineage>
</organism>
<feature type="region of interest" description="Disordered" evidence="1">
    <location>
        <begin position="222"/>
        <end position="242"/>
    </location>
</feature>
<reference evidence="2" key="2">
    <citation type="submission" date="2013-10" db="EMBL/GenBank/DDBJ databases">
        <authorList>
            <person name="Aslett M."/>
        </authorList>
    </citation>
    <scope>NUCLEOTIDE SEQUENCE [LARGE SCALE GENOMIC DNA]</scope>
    <source>
        <strain evidence="2">Houghton</strain>
    </source>
</reference>
<dbReference type="AlphaFoldDB" id="U6LVX0"/>
<evidence type="ECO:0000313" key="2">
    <source>
        <dbReference type="EMBL" id="CDJ54301.1"/>
    </source>
</evidence>
<evidence type="ECO:0000256" key="1">
    <source>
        <dbReference type="SAM" id="MobiDB-lite"/>
    </source>
</evidence>
<dbReference type="EMBL" id="HG717314">
    <property type="protein sequence ID" value="CDJ54301.1"/>
    <property type="molecule type" value="Genomic_DNA"/>
</dbReference>
<name>U6LVX0_9EIME</name>
<gene>
    <name evidence="2" type="ORF">EBH_0051960</name>
</gene>
<accession>U6LVX0</accession>
<keyword evidence="3" id="KW-1185">Reference proteome</keyword>
<evidence type="ECO:0000313" key="3">
    <source>
        <dbReference type="Proteomes" id="UP000030750"/>
    </source>
</evidence>
<reference evidence="2" key="1">
    <citation type="submission" date="2013-10" db="EMBL/GenBank/DDBJ databases">
        <title>Genomic analysis of the causative agents of coccidiosis in chickens.</title>
        <authorList>
            <person name="Reid A.J."/>
            <person name="Blake D."/>
            <person name="Billington K."/>
            <person name="Browne H."/>
            <person name="Dunn M."/>
            <person name="Hung S."/>
            <person name="Kawahara F."/>
            <person name="Miranda-Saavedra D."/>
            <person name="Mourier T."/>
            <person name="Nagra H."/>
            <person name="Otto T.D."/>
            <person name="Rawlings N."/>
            <person name="Sanchez A."/>
            <person name="Sanders M."/>
            <person name="Subramaniam C."/>
            <person name="Tay Y."/>
            <person name="Dear P."/>
            <person name="Doerig C."/>
            <person name="Gruber A."/>
            <person name="Parkinson J."/>
            <person name="Shirley M."/>
            <person name="Wan K.L."/>
            <person name="Berriman M."/>
            <person name="Tomley F."/>
            <person name="Pain A."/>
        </authorList>
    </citation>
    <scope>NUCLEOTIDE SEQUENCE [LARGE SCALE GENOMIC DNA]</scope>
    <source>
        <strain evidence="2">Houghton</strain>
    </source>
</reference>
<protein>
    <submittedName>
        <fullName evidence="2">Uncharacterized protein</fullName>
    </submittedName>
</protein>
<proteinExistence type="predicted"/>